<dbReference type="EMBL" id="CP011312">
    <property type="protein sequence ID" value="AKE42292.1"/>
    <property type="molecule type" value="Genomic_DNA"/>
</dbReference>
<keyword evidence="5" id="KW-0694">RNA-binding</keyword>
<dbReference type="EMBL" id="LR134377">
    <property type="protein sequence ID" value="VEH05592.1"/>
    <property type="molecule type" value="Genomic_DNA"/>
</dbReference>
<keyword evidence="3" id="KW-0255">Endonuclease</keyword>
<dbReference type="GO" id="GO:0042781">
    <property type="term" value="F:3'-tRNA processing endoribonuclease activity"/>
    <property type="evidence" value="ECO:0007669"/>
    <property type="project" value="TreeGrafter"/>
</dbReference>
<dbReference type="GO" id="GO:0030677">
    <property type="term" value="C:ribonuclease P complex"/>
    <property type="evidence" value="ECO:0007669"/>
    <property type="project" value="TreeGrafter"/>
</dbReference>
<keyword evidence="2" id="KW-0540">Nuclease</keyword>
<dbReference type="Proteomes" id="UP000271380">
    <property type="component" value="Chromosome"/>
</dbReference>
<evidence type="ECO:0000256" key="1">
    <source>
        <dbReference type="ARBA" id="ARBA00022694"/>
    </source>
</evidence>
<evidence type="ECO:0000313" key="8">
    <source>
        <dbReference type="EMBL" id="VEH05592.1"/>
    </source>
</evidence>
<dbReference type="NCBIfam" id="TIGR00188">
    <property type="entry name" value="rnpA"/>
    <property type="match status" value="1"/>
</dbReference>
<protein>
    <recommendedName>
        <fullName evidence="6">Ribonuclease P protein component</fullName>
        <ecNumber evidence="6">3.1.26.5</ecNumber>
    </recommendedName>
</protein>
<dbReference type="Proteomes" id="UP000033457">
    <property type="component" value="Chromosome"/>
</dbReference>
<evidence type="ECO:0000256" key="3">
    <source>
        <dbReference type="ARBA" id="ARBA00022759"/>
    </source>
</evidence>
<evidence type="ECO:0000256" key="5">
    <source>
        <dbReference type="ARBA" id="ARBA00022884"/>
    </source>
</evidence>
<name>A0A0F6R1F5_9CORY</name>
<proteinExistence type="predicted"/>
<dbReference type="SUPFAM" id="SSF54211">
    <property type="entry name" value="Ribosomal protein S5 domain 2-like"/>
    <property type="match status" value="1"/>
</dbReference>
<dbReference type="Gene3D" id="3.30.230.10">
    <property type="match status" value="1"/>
</dbReference>
<gene>
    <name evidence="8" type="primary">rnpA</name>
    <name evidence="8" type="ORF">NCTC949_00692</name>
    <name evidence="7" type="ORF">UL82_10790</name>
</gene>
<dbReference type="HOGENOM" id="CLU_117179_4_2_11"/>
<evidence type="ECO:0000256" key="6">
    <source>
        <dbReference type="NCBIfam" id="TIGR00188"/>
    </source>
</evidence>
<dbReference type="Pfam" id="PF00825">
    <property type="entry name" value="Ribonuclease_P"/>
    <property type="match status" value="1"/>
</dbReference>
<dbReference type="EC" id="3.1.26.5" evidence="6"/>
<evidence type="ECO:0000256" key="2">
    <source>
        <dbReference type="ARBA" id="ARBA00022722"/>
    </source>
</evidence>
<keyword evidence="4 7" id="KW-0378">Hydrolase</keyword>
<dbReference type="GO" id="GO:0004526">
    <property type="term" value="F:ribonuclease P activity"/>
    <property type="evidence" value="ECO:0007669"/>
    <property type="project" value="UniProtKB-UniRule"/>
</dbReference>
<dbReference type="PANTHER" id="PTHR33992">
    <property type="entry name" value="RIBONUCLEASE P PROTEIN COMPONENT"/>
    <property type="match status" value="1"/>
</dbReference>
<dbReference type="InterPro" id="IPR020568">
    <property type="entry name" value="Ribosomal_Su5_D2-typ_SF"/>
</dbReference>
<evidence type="ECO:0000313" key="10">
    <source>
        <dbReference type="Proteomes" id="UP000271380"/>
    </source>
</evidence>
<dbReference type="InterPro" id="IPR014721">
    <property type="entry name" value="Ribsml_uS5_D2-typ_fold_subgr"/>
</dbReference>
<evidence type="ECO:0000256" key="4">
    <source>
        <dbReference type="ARBA" id="ARBA00022801"/>
    </source>
</evidence>
<evidence type="ECO:0000313" key="7">
    <source>
        <dbReference type="EMBL" id="AKE42292.1"/>
    </source>
</evidence>
<reference evidence="8 10" key="2">
    <citation type="submission" date="2018-12" db="EMBL/GenBank/DDBJ databases">
        <authorList>
            <consortium name="Pathogen Informatics"/>
        </authorList>
    </citation>
    <scope>NUCLEOTIDE SEQUENCE [LARGE SCALE GENOMIC DNA]</scope>
    <source>
        <strain evidence="8 10">NCTC949</strain>
    </source>
</reference>
<keyword evidence="1" id="KW-0819">tRNA processing</keyword>
<dbReference type="AlphaFoldDB" id="A0A0F6R1F5"/>
<sequence length="99" mass="11006">MHLHLYSYGRLGFEAPFFGGPRAGLVVSKAVGNAVTRHQVSRRLRHIFMQLIDDIPADAQLVIRALPAAATASYEELADDVSQAYLKCLKRYGTHAEHE</sequence>
<evidence type="ECO:0000313" key="9">
    <source>
        <dbReference type="Proteomes" id="UP000033457"/>
    </source>
</evidence>
<dbReference type="STRING" id="35755.UL82_10790"/>
<dbReference type="InterPro" id="IPR000100">
    <property type="entry name" value="RNase_P"/>
</dbReference>
<dbReference type="GO" id="GO:0000049">
    <property type="term" value="F:tRNA binding"/>
    <property type="evidence" value="ECO:0007669"/>
    <property type="project" value="InterPro"/>
</dbReference>
<dbReference type="PANTHER" id="PTHR33992:SF1">
    <property type="entry name" value="RIBONUCLEASE P PROTEIN COMPONENT"/>
    <property type="match status" value="1"/>
</dbReference>
<reference evidence="7 9" key="1">
    <citation type="journal article" date="2015" name="Genome Announc.">
        <title>Complete Genome Sequence of Corynebacterium kutscheri DSM 20755, a Corynebacterial Type Strain with Remarkably Low G+C Content of Chromosomal DNA.</title>
        <authorList>
            <person name="Ruckert C."/>
            <person name="Albersmeier A."/>
            <person name="Winkler A."/>
            <person name="Tauch A."/>
        </authorList>
    </citation>
    <scope>NUCLEOTIDE SEQUENCE [LARGE SCALE GENOMIC DNA]</scope>
    <source>
        <strain evidence="7 9">DSM 20755</strain>
    </source>
</reference>
<organism evidence="7 9">
    <name type="scientific">Corynebacterium kutscheri</name>
    <dbReference type="NCBI Taxonomy" id="35755"/>
    <lineage>
        <taxon>Bacteria</taxon>
        <taxon>Bacillati</taxon>
        <taxon>Actinomycetota</taxon>
        <taxon>Actinomycetes</taxon>
        <taxon>Mycobacteriales</taxon>
        <taxon>Corynebacteriaceae</taxon>
        <taxon>Corynebacterium</taxon>
    </lineage>
</organism>
<dbReference type="KEGG" id="cku:UL82_10790"/>
<accession>A0A0F6R1F5</accession>
<keyword evidence="9" id="KW-1185">Reference proteome</keyword>